<sequence length="344" mass="38670">MRKYRRSNAPRTRAQAIRQAKLNRSKHRFAYRKHLSAMTTSNIIPTQTATQKSHQVTQALSRENVLVEVSQSSASELGEAKSAQQPAKADETGGEHTDTNSGHTLVSPSTKSSKKKRKLRNKETSSEPKPTKNPITRQWRKYKQTKFYQIWNKRPKFSYGAYTVVFAAMVIMASMFLLWSTNPDLSFKTNEGNLIQQVFGHTYKDLSTTQSYLNMIALSFIYLVCITVINRFWVGTALFSSIAVIFAVATKIKINMRSEPVIPSDLGFLTGGGGGGGGEVASFVTDEFTPLINAAVPLVIWLVVICFIVQFIDRRRGFIYCSWRHPIARPKIFWTSVPHSCTCA</sequence>
<proteinExistence type="predicted"/>
<feature type="region of interest" description="Disordered" evidence="1">
    <location>
        <begin position="70"/>
        <end position="136"/>
    </location>
</feature>
<evidence type="ECO:0000313" key="4">
    <source>
        <dbReference type="Proteomes" id="UP000487882"/>
    </source>
</evidence>
<protein>
    <submittedName>
        <fullName evidence="3">Phosphoglycerol transferase</fullName>
    </submittedName>
</protein>
<gene>
    <name evidence="3" type="ORF">GSD1FS_1689</name>
</gene>
<feature type="compositionally biased region" description="Basic and acidic residues" evidence="1">
    <location>
        <begin position="121"/>
        <end position="130"/>
    </location>
</feature>
<dbReference type="Proteomes" id="UP000487882">
    <property type="component" value="Unassembled WGS sequence"/>
</dbReference>
<feature type="transmembrane region" description="Helical" evidence="2">
    <location>
        <begin position="291"/>
        <end position="312"/>
    </location>
</feature>
<accession>A0A7K1J6M2</accession>
<feature type="transmembrane region" description="Helical" evidence="2">
    <location>
        <begin position="236"/>
        <end position="254"/>
    </location>
</feature>
<feature type="compositionally biased region" description="Basic and acidic residues" evidence="1">
    <location>
        <begin position="88"/>
        <end position="98"/>
    </location>
</feature>
<feature type="transmembrane region" description="Helical" evidence="2">
    <location>
        <begin position="212"/>
        <end position="229"/>
    </location>
</feature>
<comment type="caution">
    <text evidence="3">The sequence shown here is derived from an EMBL/GenBank/DDBJ whole genome shotgun (WGS) entry which is preliminary data.</text>
</comment>
<organism evidence="3 4">
    <name type="scientific">Bifidobacterium canis</name>
    <dbReference type="NCBI Taxonomy" id="2610880"/>
    <lineage>
        <taxon>Bacteria</taxon>
        <taxon>Bacillati</taxon>
        <taxon>Actinomycetota</taxon>
        <taxon>Actinomycetes</taxon>
        <taxon>Bifidobacteriales</taxon>
        <taxon>Bifidobacteriaceae</taxon>
        <taxon>Bifidobacterium</taxon>
    </lineage>
</organism>
<keyword evidence="3" id="KW-0808">Transferase</keyword>
<dbReference type="AlphaFoldDB" id="A0A7K1J6M2"/>
<feature type="transmembrane region" description="Helical" evidence="2">
    <location>
        <begin position="159"/>
        <end position="179"/>
    </location>
</feature>
<evidence type="ECO:0000313" key="3">
    <source>
        <dbReference type="EMBL" id="MUH60318.1"/>
    </source>
</evidence>
<dbReference type="EMBL" id="WNLP01000009">
    <property type="protein sequence ID" value="MUH60318.1"/>
    <property type="molecule type" value="Genomic_DNA"/>
</dbReference>
<evidence type="ECO:0000256" key="2">
    <source>
        <dbReference type="SAM" id="Phobius"/>
    </source>
</evidence>
<dbReference type="GO" id="GO:0016740">
    <property type="term" value="F:transferase activity"/>
    <property type="evidence" value="ECO:0007669"/>
    <property type="project" value="UniProtKB-KW"/>
</dbReference>
<evidence type="ECO:0000256" key="1">
    <source>
        <dbReference type="SAM" id="MobiDB-lite"/>
    </source>
</evidence>
<keyword evidence="4" id="KW-1185">Reference proteome</keyword>
<keyword evidence="2" id="KW-0472">Membrane</keyword>
<name>A0A7K1J6M2_9BIFI</name>
<keyword evidence="2" id="KW-0812">Transmembrane</keyword>
<reference evidence="3 4" key="1">
    <citation type="submission" date="2019-09" db="EMBL/GenBank/DDBJ databases">
        <title>Bifidobacterium canis sp. nov., isolated from the digestive tract of German Shepherd dog puppy.</title>
        <authorList>
            <person name="Bunesova V."/>
        </authorList>
    </citation>
    <scope>NUCLEOTIDE SEQUENCE [LARGE SCALE GENOMIC DNA]</scope>
    <source>
        <strain evidence="3 4">GSD1FS</strain>
    </source>
</reference>
<keyword evidence="2" id="KW-1133">Transmembrane helix</keyword>